<keyword evidence="4" id="KW-0597">Phosphoprotein</keyword>
<dbReference type="Pfam" id="PF00512">
    <property type="entry name" value="HisKA"/>
    <property type="match status" value="1"/>
</dbReference>
<dbReference type="SMART" id="SM00388">
    <property type="entry name" value="HisKA"/>
    <property type="match status" value="1"/>
</dbReference>
<keyword evidence="6 11" id="KW-0812">Transmembrane</keyword>
<feature type="transmembrane region" description="Helical" evidence="11">
    <location>
        <begin position="6"/>
        <end position="26"/>
    </location>
</feature>
<reference evidence="14" key="1">
    <citation type="submission" date="2021-01" db="EMBL/GenBank/DDBJ databases">
        <title>Modified the classification status of verrucomicrobia.</title>
        <authorList>
            <person name="Feng X."/>
        </authorList>
    </citation>
    <scope>NUCLEOTIDE SEQUENCE</scope>
    <source>
        <strain evidence="14">5K15</strain>
    </source>
</reference>
<dbReference type="CDD" id="cd06225">
    <property type="entry name" value="HAMP"/>
    <property type="match status" value="1"/>
</dbReference>
<keyword evidence="8 11" id="KW-1133">Transmembrane helix</keyword>
<gene>
    <name evidence="14" type="ORF">JIN83_14725</name>
</gene>
<evidence type="ECO:0000259" key="12">
    <source>
        <dbReference type="PROSITE" id="PS50109"/>
    </source>
</evidence>
<evidence type="ECO:0000256" key="3">
    <source>
        <dbReference type="ARBA" id="ARBA00012438"/>
    </source>
</evidence>
<dbReference type="InterPro" id="IPR003594">
    <property type="entry name" value="HATPase_dom"/>
</dbReference>
<dbReference type="InterPro" id="IPR004358">
    <property type="entry name" value="Sig_transdc_His_kin-like_C"/>
</dbReference>
<dbReference type="GO" id="GO:0000155">
    <property type="term" value="F:phosphorelay sensor kinase activity"/>
    <property type="evidence" value="ECO:0007669"/>
    <property type="project" value="InterPro"/>
</dbReference>
<dbReference type="InterPro" id="IPR005467">
    <property type="entry name" value="His_kinase_dom"/>
</dbReference>
<evidence type="ECO:0000256" key="9">
    <source>
        <dbReference type="ARBA" id="ARBA00023012"/>
    </source>
</evidence>
<evidence type="ECO:0000256" key="10">
    <source>
        <dbReference type="ARBA" id="ARBA00023136"/>
    </source>
</evidence>
<evidence type="ECO:0000313" key="14">
    <source>
        <dbReference type="EMBL" id="MBK1856223.1"/>
    </source>
</evidence>
<sequence length="494" mass="54424">MPLSVRILWFLLLNLLIAVGLLGWVLKGSYGLGKDSLIENTVESRMESMVRLLMPALNGSELSEWNDILEHTGDANGVELALVSPDGARLLAGSERELPSDLAQQLQEKYPPRAGRPGRRRRLEMTEENHLDALMDDGPPGGPGRDPDVRNGRMGRIDIEAIGEFGAPKHEMAALHFWIEAGNRKPNDLMLIVWKRDNASQVFFSWTPLFFTTLALLLVTALIWVPFVYRITRRLGILTQGAESIAEGQFEIDVASDRSDELGRLSRSVQGMAQRLDEYVTGQKRFLGDIAHELCSPLVRLRMGLGVLEHQLGDEDQSRLGNLNEEVEELSQLVNELLDFSKASLKPDKLEFETVNLLDLCSTVVAREAGDRPVALSVPEGLTIQSRGDLLKRAIGNLVRNAVRYTDETGMIAIRVESSDSGVVIAVEDEGPGLPEAWLEKVFEPFSRPDDARAREHGGSGLGMAIAKTCITGLGGDIRCENRPEGGLAVIIRL</sequence>
<keyword evidence="10 11" id="KW-0472">Membrane</keyword>
<dbReference type="CDD" id="cd00082">
    <property type="entry name" value="HisKA"/>
    <property type="match status" value="1"/>
</dbReference>
<dbReference type="SUPFAM" id="SSF55874">
    <property type="entry name" value="ATPase domain of HSP90 chaperone/DNA topoisomerase II/histidine kinase"/>
    <property type="match status" value="1"/>
</dbReference>
<dbReference type="Proteomes" id="UP000634206">
    <property type="component" value="Unassembled WGS sequence"/>
</dbReference>
<evidence type="ECO:0000256" key="8">
    <source>
        <dbReference type="ARBA" id="ARBA00022989"/>
    </source>
</evidence>
<organism evidence="14 15">
    <name type="scientific">Oceaniferula flava</name>
    <dbReference type="NCBI Taxonomy" id="2800421"/>
    <lineage>
        <taxon>Bacteria</taxon>
        <taxon>Pseudomonadati</taxon>
        <taxon>Verrucomicrobiota</taxon>
        <taxon>Verrucomicrobiia</taxon>
        <taxon>Verrucomicrobiales</taxon>
        <taxon>Verrucomicrobiaceae</taxon>
        <taxon>Oceaniferula</taxon>
    </lineage>
</organism>
<evidence type="ECO:0000256" key="6">
    <source>
        <dbReference type="ARBA" id="ARBA00022692"/>
    </source>
</evidence>
<dbReference type="Gene3D" id="1.10.8.500">
    <property type="entry name" value="HAMP domain in histidine kinase"/>
    <property type="match status" value="1"/>
</dbReference>
<dbReference type="SUPFAM" id="SSF158472">
    <property type="entry name" value="HAMP domain-like"/>
    <property type="match status" value="1"/>
</dbReference>
<dbReference type="AlphaFoldDB" id="A0AAE2SE53"/>
<dbReference type="InterPro" id="IPR003660">
    <property type="entry name" value="HAMP_dom"/>
</dbReference>
<dbReference type="PANTHER" id="PTHR45436:SF5">
    <property type="entry name" value="SENSOR HISTIDINE KINASE TRCS"/>
    <property type="match status" value="1"/>
</dbReference>
<dbReference type="PROSITE" id="PS50885">
    <property type="entry name" value="HAMP"/>
    <property type="match status" value="1"/>
</dbReference>
<evidence type="ECO:0000256" key="4">
    <source>
        <dbReference type="ARBA" id="ARBA00022553"/>
    </source>
</evidence>
<evidence type="ECO:0000313" key="15">
    <source>
        <dbReference type="Proteomes" id="UP000634206"/>
    </source>
</evidence>
<comment type="caution">
    <text evidence="14">The sequence shown here is derived from an EMBL/GenBank/DDBJ whole genome shotgun (WGS) entry which is preliminary data.</text>
</comment>
<keyword evidence="5" id="KW-0808">Transferase</keyword>
<dbReference type="EMBL" id="JAENIG010000011">
    <property type="protein sequence ID" value="MBK1856223.1"/>
    <property type="molecule type" value="Genomic_DNA"/>
</dbReference>
<dbReference type="Pfam" id="PF00672">
    <property type="entry name" value="HAMP"/>
    <property type="match status" value="1"/>
</dbReference>
<evidence type="ECO:0000256" key="2">
    <source>
        <dbReference type="ARBA" id="ARBA00004370"/>
    </source>
</evidence>
<name>A0AAE2SE53_9BACT</name>
<dbReference type="SMART" id="SM00387">
    <property type="entry name" value="HATPase_c"/>
    <property type="match status" value="1"/>
</dbReference>
<proteinExistence type="predicted"/>
<keyword evidence="15" id="KW-1185">Reference proteome</keyword>
<dbReference type="InterPro" id="IPR036890">
    <property type="entry name" value="HATPase_C_sf"/>
</dbReference>
<evidence type="ECO:0000256" key="1">
    <source>
        <dbReference type="ARBA" id="ARBA00000085"/>
    </source>
</evidence>
<evidence type="ECO:0000256" key="5">
    <source>
        <dbReference type="ARBA" id="ARBA00022679"/>
    </source>
</evidence>
<dbReference type="RefSeq" id="WP_309490842.1">
    <property type="nucleotide sequence ID" value="NZ_JAENIG010000011.1"/>
</dbReference>
<dbReference type="SMART" id="SM00304">
    <property type="entry name" value="HAMP"/>
    <property type="match status" value="1"/>
</dbReference>
<dbReference type="Gene3D" id="1.10.287.130">
    <property type="match status" value="1"/>
</dbReference>
<comment type="subcellular location">
    <subcellularLocation>
        <location evidence="2">Membrane</location>
    </subcellularLocation>
</comment>
<feature type="domain" description="Histidine kinase" evidence="12">
    <location>
        <begin position="289"/>
        <end position="494"/>
    </location>
</feature>
<protein>
    <recommendedName>
        <fullName evidence="3">histidine kinase</fullName>
        <ecNumber evidence="3">2.7.13.3</ecNumber>
    </recommendedName>
</protein>
<dbReference type="PROSITE" id="PS50109">
    <property type="entry name" value="HIS_KIN"/>
    <property type="match status" value="1"/>
</dbReference>
<dbReference type="Gene3D" id="3.30.565.10">
    <property type="entry name" value="Histidine kinase-like ATPase, C-terminal domain"/>
    <property type="match status" value="1"/>
</dbReference>
<dbReference type="InterPro" id="IPR003661">
    <property type="entry name" value="HisK_dim/P_dom"/>
</dbReference>
<evidence type="ECO:0000259" key="13">
    <source>
        <dbReference type="PROSITE" id="PS50885"/>
    </source>
</evidence>
<feature type="transmembrane region" description="Helical" evidence="11">
    <location>
        <begin position="203"/>
        <end position="229"/>
    </location>
</feature>
<evidence type="ECO:0000256" key="11">
    <source>
        <dbReference type="SAM" id="Phobius"/>
    </source>
</evidence>
<dbReference type="PANTHER" id="PTHR45436">
    <property type="entry name" value="SENSOR HISTIDINE KINASE YKOH"/>
    <property type="match status" value="1"/>
</dbReference>
<keyword evidence="7 14" id="KW-0418">Kinase</keyword>
<dbReference type="PRINTS" id="PR00344">
    <property type="entry name" value="BCTRLSENSOR"/>
</dbReference>
<accession>A0AAE2SE53</accession>
<dbReference type="Pfam" id="PF02518">
    <property type="entry name" value="HATPase_c"/>
    <property type="match status" value="1"/>
</dbReference>
<dbReference type="SUPFAM" id="SSF47384">
    <property type="entry name" value="Homodimeric domain of signal transducing histidine kinase"/>
    <property type="match status" value="1"/>
</dbReference>
<evidence type="ECO:0000256" key="7">
    <source>
        <dbReference type="ARBA" id="ARBA00022777"/>
    </source>
</evidence>
<feature type="domain" description="HAMP" evidence="13">
    <location>
        <begin position="229"/>
        <end position="281"/>
    </location>
</feature>
<dbReference type="EC" id="2.7.13.3" evidence="3"/>
<comment type="catalytic activity">
    <reaction evidence="1">
        <text>ATP + protein L-histidine = ADP + protein N-phospho-L-histidine.</text>
        <dbReference type="EC" id="2.7.13.3"/>
    </reaction>
</comment>
<keyword evidence="9" id="KW-0902">Two-component regulatory system</keyword>
<dbReference type="InterPro" id="IPR036097">
    <property type="entry name" value="HisK_dim/P_sf"/>
</dbReference>
<dbReference type="InterPro" id="IPR050428">
    <property type="entry name" value="TCS_sensor_his_kinase"/>
</dbReference>
<dbReference type="GO" id="GO:0016020">
    <property type="term" value="C:membrane"/>
    <property type="evidence" value="ECO:0007669"/>
    <property type="project" value="UniProtKB-SubCell"/>
</dbReference>